<dbReference type="InterPro" id="IPR013848">
    <property type="entry name" value="Methylthiotransferase_N"/>
</dbReference>
<feature type="compositionally biased region" description="Polar residues" evidence="8">
    <location>
        <begin position="1"/>
        <end position="13"/>
    </location>
</feature>
<dbReference type="PROSITE" id="PS01278">
    <property type="entry name" value="MTTASE_RADICAL"/>
    <property type="match status" value="1"/>
</dbReference>
<dbReference type="InterPro" id="IPR023404">
    <property type="entry name" value="rSAM_horseshoe"/>
</dbReference>
<keyword evidence="4" id="KW-0949">S-adenosyl-L-methionine</keyword>
<dbReference type="InterPro" id="IPR006638">
    <property type="entry name" value="Elp3/MiaA/NifB-like_rSAM"/>
</dbReference>
<accession>A0A3L7JEI9</accession>
<keyword evidence="3 11" id="KW-0808">Transferase</keyword>
<dbReference type="SFLD" id="SFLDS00029">
    <property type="entry name" value="Radical_SAM"/>
    <property type="match status" value="1"/>
</dbReference>
<dbReference type="PROSITE" id="PS51449">
    <property type="entry name" value="MTTASE_N"/>
    <property type="match status" value="1"/>
</dbReference>
<dbReference type="InterPro" id="IPR058240">
    <property type="entry name" value="rSAM_sf"/>
</dbReference>
<dbReference type="NCBIfam" id="TIGR01579">
    <property type="entry name" value="MiaB-like-C"/>
    <property type="match status" value="1"/>
</dbReference>
<comment type="cofactor">
    <cofactor evidence="1">
        <name>[4Fe-4S] cluster</name>
        <dbReference type="ChEBI" id="CHEBI:49883"/>
    </cofactor>
</comment>
<evidence type="ECO:0000256" key="1">
    <source>
        <dbReference type="ARBA" id="ARBA00001966"/>
    </source>
</evidence>
<evidence type="ECO:0000256" key="3">
    <source>
        <dbReference type="ARBA" id="ARBA00022679"/>
    </source>
</evidence>
<dbReference type="SMART" id="SM00729">
    <property type="entry name" value="Elp3"/>
    <property type="match status" value="1"/>
</dbReference>
<evidence type="ECO:0000256" key="5">
    <source>
        <dbReference type="ARBA" id="ARBA00022723"/>
    </source>
</evidence>
<dbReference type="InterPro" id="IPR007197">
    <property type="entry name" value="rSAM"/>
</dbReference>
<dbReference type="SFLD" id="SFLDG01061">
    <property type="entry name" value="methylthiotransferase"/>
    <property type="match status" value="1"/>
</dbReference>
<evidence type="ECO:0000256" key="6">
    <source>
        <dbReference type="ARBA" id="ARBA00023004"/>
    </source>
</evidence>
<keyword evidence="7" id="KW-0411">Iron-sulfur</keyword>
<evidence type="ECO:0000256" key="7">
    <source>
        <dbReference type="ARBA" id="ARBA00023014"/>
    </source>
</evidence>
<evidence type="ECO:0000256" key="4">
    <source>
        <dbReference type="ARBA" id="ARBA00022691"/>
    </source>
</evidence>
<keyword evidence="2" id="KW-0004">4Fe-4S</keyword>
<dbReference type="CDD" id="cd01335">
    <property type="entry name" value="Radical_SAM"/>
    <property type="match status" value="1"/>
</dbReference>
<evidence type="ECO:0000259" key="10">
    <source>
        <dbReference type="PROSITE" id="PS51918"/>
    </source>
</evidence>
<gene>
    <name evidence="11" type="primary">mtaB</name>
    <name evidence="11" type="ORF">D8780_13450</name>
</gene>
<dbReference type="Pfam" id="PF00919">
    <property type="entry name" value="UPF0004"/>
    <property type="match status" value="1"/>
</dbReference>
<dbReference type="Proteomes" id="UP000281094">
    <property type="component" value="Unassembled WGS sequence"/>
</dbReference>
<dbReference type="NCBIfam" id="TIGR00089">
    <property type="entry name" value="MiaB/RimO family radical SAM methylthiotransferase"/>
    <property type="match status" value="1"/>
</dbReference>
<evidence type="ECO:0000259" key="9">
    <source>
        <dbReference type="PROSITE" id="PS51449"/>
    </source>
</evidence>
<dbReference type="GO" id="GO:0035598">
    <property type="term" value="F:tRNA (N(6)-L-threonylcarbamoyladenosine(37)-C(2))-methylthiotransferase activity"/>
    <property type="evidence" value="ECO:0007669"/>
    <property type="project" value="TreeGrafter"/>
</dbReference>
<reference evidence="11 12" key="1">
    <citation type="submission" date="2018-10" db="EMBL/GenBank/DDBJ databases">
        <title>Notoacmeibacter sp. M2BS9Y-3-1, whole genome shotgun sequence.</title>
        <authorList>
            <person name="Tuo L."/>
        </authorList>
    </citation>
    <scope>NUCLEOTIDE SEQUENCE [LARGE SCALE GENOMIC DNA]</scope>
    <source>
        <strain evidence="11 12">M2BS9Y-3-1</strain>
    </source>
</reference>
<dbReference type="Pfam" id="PF04055">
    <property type="entry name" value="Radical_SAM"/>
    <property type="match status" value="1"/>
</dbReference>
<keyword evidence="6" id="KW-0408">Iron</keyword>
<dbReference type="PANTHER" id="PTHR11918">
    <property type="entry name" value="RADICAL SAM PROTEINS"/>
    <property type="match status" value="1"/>
</dbReference>
<proteinExistence type="predicted"/>
<sequence length="455" mass="49581">MSQSAPSFISQPSDEQETESPGVSVVTFGCRLNTYESEVMKREANVAGLGELPGGALVFNTCAVTAEATRQARQAIRKARRENPDARIIVTGCAAQTDPDSFGGMDEVDLVIGNGDKLKAQSYRALPDFGVNSTEKVRVNDIFELTETAAHMVDAIEGRARAFLQVQNGCDHRCTFCIIPYGRGNSRSVPAGGVVGEARRLVGNGYSEIVLTGVDMTSWGNDLPGQPKLGRLVRAILKGVPDLKRLRLSSIDSIEADDDLLAALAEDERLMPHLHLSLQHGDDLILKRMKRRHLRDDAIAFCRKARQLRPDVALGADLIAGFPTESEEAFDNTLSLIEECELSFLHVFPFSPRDGTPAARMPQLPRPIVKDRAARMRRVADSALTRHLRDRVGTSQPILIEKPGFGRAPDYTPVRLASGGEIEPGTIVAATITDHDGSSLLGRLTVQEPREMIIS</sequence>
<feature type="domain" description="MTTase N-terminal" evidence="9">
    <location>
        <begin position="21"/>
        <end position="135"/>
    </location>
</feature>
<dbReference type="Gene3D" id="3.40.50.12160">
    <property type="entry name" value="Methylthiotransferase, N-terminal domain"/>
    <property type="match status" value="1"/>
</dbReference>
<evidence type="ECO:0000256" key="2">
    <source>
        <dbReference type="ARBA" id="ARBA00022485"/>
    </source>
</evidence>
<feature type="domain" description="Radical SAM core" evidence="10">
    <location>
        <begin position="156"/>
        <end position="386"/>
    </location>
</feature>
<dbReference type="InterPro" id="IPR005839">
    <property type="entry name" value="Methylthiotransferase"/>
</dbReference>
<feature type="region of interest" description="Disordered" evidence="8">
    <location>
        <begin position="1"/>
        <end position="22"/>
    </location>
</feature>
<dbReference type="SUPFAM" id="SSF102114">
    <property type="entry name" value="Radical SAM enzymes"/>
    <property type="match status" value="1"/>
</dbReference>
<evidence type="ECO:0000313" key="12">
    <source>
        <dbReference type="Proteomes" id="UP000281094"/>
    </source>
</evidence>
<evidence type="ECO:0000256" key="8">
    <source>
        <dbReference type="SAM" id="MobiDB-lite"/>
    </source>
</evidence>
<dbReference type="GO" id="GO:0046872">
    <property type="term" value="F:metal ion binding"/>
    <property type="evidence" value="ECO:0007669"/>
    <property type="project" value="UniProtKB-KW"/>
</dbReference>
<evidence type="ECO:0000313" key="11">
    <source>
        <dbReference type="EMBL" id="RLQ89096.1"/>
    </source>
</evidence>
<dbReference type="InterPro" id="IPR038135">
    <property type="entry name" value="Methylthiotransferase_N_sf"/>
</dbReference>
<dbReference type="AlphaFoldDB" id="A0A3L7JEI9"/>
<comment type="caution">
    <text evidence="11">The sequence shown here is derived from an EMBL/GenBank/DDBJ whole genome shotgun (WGS) entry which is preliminary data.</text>
</comment>
<keyword evidence="5" id="KW-0479">Metal-binding</keyword>
<dbReference type="EMBL" id="RCWN01000001">
    <property type="protein sequence ID" value="RLQ89096.1"/>
    <property type="molecule type" value="Genomic_DNA"/>
</dbReference>
<dbReference type="SFLD" id="SFLDG01082">
    <property type="entry name" value="B12-binding_domain_containing"/>
    <property type="match status" value="1"/>
</dbReference>
<keyword evidence="12" id="KW-1185">Reference proteome</keyword>
<dbReference type="InterPro" id="IPR020612">
    <property type="entry name" value="Methylthiotransferase_CS"/>
</dbReference>
<dbReference type="Gene3D" id="3.80.30.20">
    <property type="entry name" value="tm_1862 like domain"/>
    <property type="match status" value="1"/>
</dbReference>
<dbReference type="RefSeq" id="WP_121646063.1">
    <property type="nucleotide sequence ID" value="NZ_RCWN01000001.1"/>
</dbReference>
<dbReference type="PANTHER" id="PTHR11918:SF45">
    <property type="entry name" value="THREONYLCARBAMOYLADENOSINE TRNA METHYLTHIOTRANSFERASE"/>
    <property type="match status" value="1"/>
</dbReference>
<dbReference type="InterPro" id="IPR006467">
    <property type="entry name" value="MiaB-like_bact"/>
</dbReference>
<dbReference type="GO" id="GO:0051539">
    <property type="term" value="F:4 iron, 4 sulfur cluster binding"/>
    <property type="evidence" value="ECO:0007669"/>
    <property type="project" value="UniProtKB-KW"/>
</dbReference>
<dbReference type="PROSITE" id="PS51918">
    <property type="entry name" value="RADICAL_SAM"/>
    <property type="match status" value="1"/>
</dbReference>
<protein>
    <submittedName>
        <fullName evidence="11">tRNA (N(6)-L-threonylcarbamoyladenosine(37)-C(2))-methylthiotransferase MtaB</fullName>
    </submittedName>
</protein>
<name>A0A3L7JEI9_9HYPH</name>
<organism evidence="11 12">
    <name type="scientific">Notoacmeibacter ruber</name>
    <dbReference type="NCBI Taxonomy" id="2670375"/>
    <lineage>
        <taxon>Bacteria</taxon>
        <taxon>Pseudomonadati</taxon>
        <taxon>Pseudomonadota</taxon>
        <taxon>Alphaproteobacteria</taxon>
        <taxon>Hyphomicrobiales</taxon>
        <taxon>Notoacmeibacteraceae</taxon>
        <taxon>Notoacmeibacter</taxon>
    </lineage>
</organism>